<comment type="pathway">
    <text evidence="9">Protein modification; protein lipoylation via endogenous pathway; protein N(6)-(lipoyl)lysine from octanoyl-[acyl-carrier-protein]: step 2/2.</text>
</comment>
<feature type="domain" description="Radical SAM core" evidence="10">
    <location>
        <begin position="48"/>
        <end position="264"/>
    </location>
</feature>
<dbReference type="NCBIfam" id="NF004019">
    <property type="entry name" value="PRK05481.1"/>
    <property type="match status" value="1"/>
</dbReference>
<dbReference type="SFLD" id="SFLDG01058">
    <property type="entry name" value="lipoyl_synthase_like"/>
    <property type="match status" value="1"/>
</dbReference>
<comment type="function">
    <text evidence="9">Catalyzes the radical-mediated insertion of two sulfur atoms into the C-6 and C-8 positions of the octanoyl moiety bound to the lipoyl domains of lipoate-dependent enzymes, thereby converting the octanoylated domains into lipoylated derivatives.</text>
</comment>
<evidence type="ECO:0000256" key="4">
    <source>
        <dbReference type="ARBA" id="ARBA00022691"/>
    </source>
</evidence>
<dbReference type="GO" id="GO:0016992">
    <property type="term" value="F:lipoate synthase activity"/>
    <property type="evidence" value="ECO:0007669"/>
    <property type="project" value="UniProtKB-UniRule"/>
</dbReference>
<feature type="binding site" evidence="9">
    <location>
        <position position="36"/>
    </location>
    <ligand>
        <name>[4Fe-4S] cluster</name>
        <dbReference type="ChEBI" id="CHEBI:49883"/>
        <label>1</label>
    </ligand>
</feature>
<evidence type="ECO:0000256" key="7">
    <source>
        <dbReference type="ARBA" id="ARBA00023014"/>
    </source>
</evidence>
<comment type="catalytic activity">
    <reaction evidence="8 9">
        <text>[[Fe-S] cluster scaffold protein carrying a second [4Fe-4S](2+) cluster] + N(6)-octanoyl-L-lysyl-[protein] + 2 oxidized [2Fe-2S]-[ferredoxin] + 2 S-adenosyl-L-methionine + 4 H(+) = [[Fe-S] cluster scaffold protein] + N(6)-[(R)-dihydrolipoyl]-L-lysyl-[protein] + 4 Fe(3+) + 2 hydrogen sulfide + 2 5'-deoxyadenosine + 2 L-methionine + 2 reduced [2Fe-2S]-[ferredoxin]</text>
        <dbReference type="Rhea" id="RHEA:16585"/>
        <dbReference type="Rhea" id="RHEA-COMP:9928"/>
        <dbReference type="Rhea" id="RHEA-COMP:10000"/>
        <dbReference type="Rhea" id="RHEA-COMP:10001"/>
        <dbReference type="Rhea" id="RHEA-COMP:10475"/>
        <dbReference type="Rhea" id="RHEA-COMP:14568"/>
        <dbReference type="Rhea" id="RHEA-COMP:14569"/>
        <dbReference type="ChEBI" id="CHEBI:15378"/>
        <dbReference type="ChEBI" id="CHEBI:17319"/>
        <dbReference type="ChEBI" id="CHEBI:29034"/>
        <dbReference type="ChEBI" id="CHEBI:29919"/>
        <dbReference type="ChEBI" id="CHEBI:33722"/>
        <dbReference type="ChEBI" id="CHEBI:33737"/>
        <dbReference type="ChEBI" id="CHEBI:33738"/>
        <dbReference type="ChEBI" id="CHEBI:57844"/>
        <dbReference type="ChEBI" id="CHEBI:59789"/>
        <dbReference type="ChEBI" id="CHEBI:78809"/>
        <dbReference type="ChEBI" id="CHEBI:83100"/>
        <dbReference type="EC" id="2.8.1.8"/>
    </reaction>
</comment>
<dbReference type="NCBIfam" id="NF009544">
    <property type="entry name" value="PRK12928.1"/>
    <property type="match status" value="1"/>
</dbReference>
<dbReference type="SFLD" id="SFLDS00029">
    <property type="entry name" value="Radical_SAM"/>
    <property type="match status" value="1"/>
</dbReference>
<dbReference type="GO" id="GO:0046872">
    <property type="term" value="F:metal ion binding"/>
    <property type="evidence" value="ECO:0007669"/>
    <property type="project" value="UniProtKB-KW"/>
</dbReference>
<evidence type="ECO:0000256" key="5">
    <source>
        <dbReference type="ARBA" id="ARBA00022723"/>
    </source>
</evidence>
<keyword evidence="1 9" id="KW-0004">4Fe-4S</keyword>
<organism evidence="11 12">
    <name type="scientific">Alkaliphilus peptidifermentans DSM 18978</name>
    <dbReference type="NCBI Taxonomy" id="1120976"/>
    <lineage>
        <taxon>Bacteria</taxon>
        <taxon>Bacillati</taxon>
        <taxon>Bacillota</taxon>
        <taxon>Clostridia</taxon>
        <taxon>Peptostreptococcales</taxon>
        <taxon>Natronincolaceae</taxon>
        <taxon>Alkaliphilus</taxon>
    </lineage>
</organism>
<evidence type="ECO:0000256" key="6">
    <source>
        <dbReference type="ARBA" id="ARBA00023004"/>
    </source>
</evidence>
<dbReference type="EMBL" id="FMUS01000007">
    <property type="protein sequence ID" value="SCY38527.1"/>
    <property type="molecule type" value="Genomic_DNA"/>
</dbReference>
<dbReference type="Gene3D" id="3.20.20.70">
    <property type="entry name" value="Aldolase class I"/>
    <property type="match status" value="1"/>
</dbReference>
<dbReference type="GO" id="GO:0009249">
    <property type="term" value="P:protein lipoylation"/>
    <property type="evidence" value="ECO:0007669"/>
    <property type="project" value="UniProtKB-UniRule"/>
</dbReference>
<dbReference type="SUPFAM" id="SSF102114">
    <property type="entry name" value="Radical SAM enzymes"/>
    <property type="match status" value="1"/>
</dbReference>
<dbReference type="RefSeq" id="WP_091541610.1">
    <property type="nucleotide sequence ID" value="NZ_FMUS01000007.1"/>
</dbReference>
<feature type="binding site" evidence="9">
    <location>
        <position position="62"/>
    </location>
    <ligand>
        <name>[4Fe-4S] cluster</name>
        <dbReference type="ChEBI" id="CHEBI:49883"/>
        <label>2</label>
        <note>4Fe-4S-S-AdoMet</note>
    </ligand>
</feature>
<dbReference type="GO" id="GO:0005737">
    <property type="term" value="C:cytoplasm"/>
    <property type="evidence" value="ECO:0007669"/>
    <property type="project" value="UniProtKB-SubCell"/>
</dbReference>
<feature type="binding site" evidence="9">
    <location>
        <position position="41"/>
    </location>
    <ligand>
        <name>[4Fe-4S] cluster</name>
        <dbReference type="ChEBI" id="CHEBI:49883"/>
        <label>1</label>
    </ligand>
</feature>
<dbReference type="InterPro" id="IPR013785">
    <property type="entry name" value="Aldolase_TIM"/>
</dbReference>
<accession>A0A1G5FH83</accession>
<keyword evidence="5 9" id="KW-0479">Metal-binding</keyword>
<sequence length="288" mass="32278">MAADRKPHWLRIKLRQGHNLEYVKETLASLDLNTVCVEANCPNKIECFSKKTATFMILGRECTRNCSFCNVSHGVLQQVDVNEPVNVAEATIKLGLKHVVITSVTRDDLPDGGAAHFAEVIKEIKNRDEKIIVEVLIPDFQGSEAALAKVVAERPHIINHNIETVPRLYNEVRPMAGYRQSLELLKNVKKIDNEIITKSGIMLGLGETEAEVEEVMADLRSVGCDLLTIGQYLAPSKAHYPIKEYITPEAFEEYRIKGLDLGFKFVASSPLVRSSYHAAEMYEADNRE</sequence>
<dbReference type="InterPro" id="IPR007197">
    <property type="entry name" value="rSAM"/>
</dbReference>
<evidence type="ECO:0000256" key="2">
    <source>
        <dbReference type="ARBA" id="ARBA00022490"/>
    </source>
</evidence>
<dbReference type="HAMAP" id="MF_00206">
    <property type="entry name" value="Lipoyl_synth"/>
    <property type="match status" value="1"/>
</dbReference>
<dbReference type="PANTHER" id="PTHR10949:SF0">
    <property type="entry name" value="LIPOYL SYNTHASE, MITOCHONDRIAL"/>
    <property type="match status" value="1"/>
</dbReference>
<reference evidence="11 12" key="1">
    <citation type="submission" date="2016-10" db="EMBL/GenBank/DDBJ databases">
        <authorList>
            <person name="de Groot N.N."/>
        </authorList>
    </citation>
    <scope>NUCLEOTIDE SEQUENCE [LARGE SCALE GENOMIC DNA]</scope>
    <source>
        <strain evidence="11 12">DSM 18978</strain>
    </source>
</reference>
<feature type="binding site" evidence="9">
    <location>
        <position position="275"/>
    </location>
    <ligand>
        <name>[4Fe-4S] cluster</name>
        <dbReference type="ChEBI" id="CHEBI:49883"/>
        <label>1</label>
    </ligand>
</feature>
<dbReference type="InterPro" id="IPR006638">
    <property type="entry name" value="Elp3/MiaA/NifB-like_rSAM"/>
</dbReference>
<gene>
    <name evidence="9" type="primary">lipA</name>
    <name evidence="11" type="ORF">SAMN03080606_01418</name>
</gene>
<dbReference type="EC" id="2.8.1.8" evidence="9"/>
<dbReference type="NCBIfam" id="TIGR00510">
    <property type="entry name" value="lipA"/>
    <property type="match status" value="1"/>
</dbReference>
<feature type="binding site" evidence="9">
    <location>
        <position position="66"/>
    </location>
    <ligand>
        <name>[4Fe-4S] cluster</name>
        <dbReference type="ChEBI" id="CHEBI:49883"/>
        <label>2</label>
        <note>4Fe-4S-S-AdoMet</note>
    </ligand>
</feature>
<keyword evidence="3 9" id="KW-0808">Transferase</keyword>
<dbReference type="PROSITE" id="PS51918">
    <property type="entry name" value="RADICAL_SAM"/>
    <property type="match status" value="1"/>
</dbReference>
<evidence type="ECO:0000256" key="8">
    <source>
        <dbReference type="ARBA" id="ARBA00047326"/>
    </source>
</evidence>
<feature type="binding site" evidence="9">
    <location>
        <position position="47"/>
    </location>
    <ligand>
        <name>[4Fe-4S] cluster</name>
        <dbReference type="ChEBI" id="CHEBI:49883"/>
        <label>1</label>
    </ligand>
</feature>
<dbReference type="InterPro" id="IPR058240">
    <property type="entry name" value="rSAM_sf"/>
</dbReference>
<proteinExistence type="inferred from homology"/>
<evidence type="ECO:0000259" key="10">
    <source>
        <dbReference type="PROSITE" id="PS51918"/>
    </source>
</evidence>
<comment type="subcellular location">
    <subcellularLocation>
        <location evidence="9">Cytoplasm</location>
    </subcellularLocation>
</comment>
<dbReference type="InterPro" id="IPR003698">
    <property type="entry name" value="Lipoyl_synth"/>
</dbReference>
<dbReference type="OrthoDB" id="9787898at2"/>
<dbReference type="SMART" id="SM00729">
    <property type="entry name" value="Elp3"/>
    <property type="match status" value="1"/>
</dbReference>
<keyword evidence="2 9" id="KW-0963">Cytoplasm</keyword>
<comment type="cofactor">
    <cofactor evidence="9">
        <name>[4Fe-4S] cluster</name>
        <dbReference type="ChEBI" id="CHEBI:49883"/>
    </cofactor>
    <text evidence="9">Binds 2 [4Fe-4S] clusters per subunit. One cluster is coordinated with 3 cysteines and an exchangeable S-adenosyl-L-methionine.</text>
</comment>
<dbReference type="CDD" id="cd01335">
    <property type="entry name" value="Radical_SAM"/>
    <property type="match status" value="1"/>
</dbReference>
<keyword evidence="12" id="KW-1185">Reference proteome</keyword>
<dbReference type="FunFam" id="3.20.20.70:FF:000040">
    <property type="entry name" value="Lipoyl synthase"/>
    <property type="match status" value="1"/>
</dbReference>
<dbReference type="GO" id="GO:0051539">
    <property type="term" value="F:4 iron, 4 sulfur cluster binding"/>
    <property type="evidence" value="ECO:0007669"/>
    <property type="project" value="UniProtKB-UniRule"/>
</dbReference>
<dbReference type="SFLD" id="SFLDF00271">
    <property type="entry name" value="lipoyl_synthase"/>
    <property type="match status" value="1"/>
</dbReference>
<evidence type="ECO:0000256" key="9">
    <source>
        <dbReference type="HAMAP-Rule" id="MF_00206"/>
    </source>
</evidence>
<evidence type="ECO:0000313" key="11">
    <source>
        <dbReference type="EMBL" id="SCY38527.1"/>
    </source>
</evidence>
<dbReference type="Pfam" id="PF04055">
    <property type="entry name" value="Radical_SAM"/>
    <property type="match status" value="1"/>
</dbReference>
<evidence type="ECO:0000256" key="3">
    <source>
        <dbReference type="ARBA" id="ARBA00022679"/>
    </source>
</evidence>
<protein>
    <recommendedName>
        <fullName evidence="9">Lipoyl synthase</fullName>
        <ecNumber evidence="9">2.8.1.8</ecNumber>
    </recommendedName>
    <alternativeName>
        <fullName evidence="9">Lip-syn</fullName>
        <shortName evidence="9">LS</shortName>
    </alternativeName>
    <alternativeName>
        <fullName evidence="9">Lipoate synthase</fullName>
    </alternativeName>
    <alternativeName>
        <fullName evidence="9">Lipoic acid synthase</fullName>
    </alternativeName>
    <alternativeName>
        <fullName evidence="9">Sulfur insertion protein LipA</fullName>
    </alternativeName>
</protein>
<name>A0A1G5FH83_9FIRM</name>
<dbReference type="AlphaFoldDB" id="A0A1G5FH83"/>
<dbReference type="InterPro" id="IPR031691">
    <property type="entry name" value="LIAS_N"/>
</dbReference>
<evidence type="ECO:0000256" key="1">
    <source>
        <dbReference type="ARBA" id="ARBA00022485"/>
    </source>
</evidence>
<dbReference type="Proteomes" id="UP000198636">
    <property type="component" value="Unassembled WGS sequence"/>
</dbReference>
<dbReference type="PIRSF" id="PIRSF005963">
    <property type="entry name" value="Lipoyl_synth"/>
    <property type="match status" value="1"/>
</dbReference>
<keyword evidence="6 9" id="KW-0408">Iron</keyword>
<dbReference type="PANTHER" id="PTHR10949">
    <property type="entry name" value="LIPOYL SYNTHASE"/>
    <property type="match status" value="1"/>
</dbReference>
<keyword evidence="7 9" id="KW-0411">Iron-sulfur</keyword>
<dbReference type="STRING" id="1120976.SAMN03080606_01418"/>
<evidence type="ECO:0000313" key="12">
    <source>
        <dbReference type="Proteomes" id="UP000198636"/>
    </source>
</evidence>
<feature type="binding site" evidence="9">
    <location>
        <position position="69"/>
    </location>
    <ligand>
        <name>[4Fe-4S] cluster</name>
        <dbReference type="ChEBI" id="CHEBI:49883"/>
        <label>2</label>
        <note>4Fe-4S-S-AdoMet</note>
    </ligand>
</feature>
<dbReference type="UniPathway" id="UPA00538">
    <property type="reaction ID" value="UER00593"/>
</dbReference>
<comment type="similarity">
    <text evidence="9">Belongs to the radical SAM superfamily. Lipoyl synthase family.</text>
</comment>
<keyword evidence="4 9" id="KW-0949">S-adenosyl-L-methionine</keyword>
<dbReference type="Pfam" id="PF16881">
    <property type="entry name" value="LIAS_N"/>
    <property type="match status" value="1"/>
</dbReference>